<evidence type="ECO:0000256" key="1">
    <source>
        <dbReference type="SAM" id="MobiDB-lite"/>
    </source>
</evidence>
<feature type="region of interest" description="Disordered" evidence="1">
    <location>
        <begin position="1"/>
        <end position="75"/>
    </location>
</feature>
<dbReference type="HOGENOM" id="CLU_647948_0_0_1"/>
<dbReference type="eggNOG" id="ENOG502S0SJ">
    <property type="taxonomic scope" value="Eukaryota"/>
</dbReference>
<dbReference type="InParanoid" id="D8S2L1"/>
<reference evidence="2 3" key="1">
    <citation type="journal article" date="2011" name="Science">
        <title>The Selaginella genome identifies genetic changes associated with the evolution of vascular plants.</title>
        <authorList>
            <person name="Banks J.A."/>
            <person name="Nishiyama T."/>
            <person name="Hasebe M."/>
            <person name="Bowman J.L."/>
            <person name="Gribskov M."/>
            <person name="dePamphilis C."/>
            <person name="Albert V.A."/>
            <person name="Aono N."/>
            <person name="Aoyama T."/>
            <person name="Ambrose B.A."/>
            <person name="Ashton N.W."/>
            <person name="Axtell M.J."/>
            <person name="Barker E."/>
            <person name="Barker M.S."/>
            <person name="Bennetzen J.L."/>
            <person name="Bonawitz N.D."/>
            <person name="Chapple C."/>
            <person name="Cheng C."/>
            <person name="Correa L.G."/>
            <person name="Dacre M."/>
            <person name="DeBarry J."/>
            <person name="Dreyer I."/>
            <person name="Elias M."/>
            <person name="Engstrom E.M."/>
            <person name="Estelle M."/>
            <person name="Feng L."/>
            <person name="Finet C."/>
            <person name="Floyd S.K."/>
            <person name="Frommer W.B."/>
            <person name="Fujita T."/>
            <person name="Gramzow L."/>
            <person name="Gutensohn M."/>
            <person name="Harholt J."/>
            <person name="Hattori M."/>
            <person name="Heyl A."/>
            <person name="Hirai T."/>
            <person name="Hiwatashi Y."/>
            <person name="Ishikawa M."/>
            <person name="Iwata M."/>
            <person name="Karol K.G."/>
            <person name="Koehler B."/>
            <person name="Kolukisaoglu U."/>
            <person name="Kubo M."/>
            <person name="Kurata T."/>
            <person name="Lalonde S."/>
            <person name="Li K."/>
            <person name="Li Y."/>
            <person name="Litt A."/>
            <person name="Lyons E."/>
            <person name="Manning G."/>
            <person name="Maruyama T."/>
            <person name="Michael T.P."/>
            <person name="Mikami K."/>
            <person name="Miyazaki S."/>
            <person name="Morinaga S."/>
            <person name="Murata T."/>
            <person name="Mueller-Roeber B."/>
            <person name="Nelson D.R."/>
            <person name="Obara M."/>
            <person name="Oguri Y."/>
            <person name="Olmstead R.G."/>
            <person name="Onodera N."/>
            <person name="Petersen B.L."/>
            <person name="Pils B."/>
            <person name="Prigge M."/>
            <person name="Rensing S.A."/>
            <person name="Riano-Pachon D.M."/>
            <person name="Roberts A.W."/>
            <person name="Sato Y."/>
            <person name="Scheller H.V."/>
            <person name="Schulz B."/>
            <person name="Schulz C."/>
            <person name="Shakirov E.V."/>
            <person name="Shibagaki N."/>
            <person name="Shinohara N."/>
            <person name="Shippen D.E."/>
            <person name="Soerensen I."/>
            <person name="Sotooka R."/>
            <person name="Sugimoto N."/>
            <person name="Sugita M."/>
            <person name="Sumikawa N."/>
            <person name="Tanurdzic M."/>
            <person name="Theissen G."/>
            <person name="Ulvskov P."/>
            <person name="Wakazuki S."/>
            <person name="Weng J.K."/>
            <person name="Willats W.W."/>
            <person name="Wipf D."/>
            <person name="Wolf P.G."/>
            <person name="Yang L."/>
            <person name="Zimmer A.D."/>
            <person name="Zhu Q."/>
            <person name="Mitros T."/>
            <person name="Hellsten U."/>
            <person name="Loque D."/>
            <person name="Otillar R."/>
            <person name="Salamov A."/>
            <person name="Schmutz J."/>
            <person name="Shapiro H."/>
            <person name="Lindquist E."/>
            <person name="Lucas S."/>
            <person name="Rokhsar D."/>
            <person name="Grigoriev I.V."/>
        </authorList>
    </citation>
    <scope>NUCLEOTIDE SEQUENCE [LARGE SCALE GENOMIC DNA]</scope>
</reference>
<keyword evidence="3" id="KW-1185">Reference proteome</keyword>
<proteinExistence type="predicted"/>
<feature type="region of interest" description="Disordered" evidence="1">
    <location>
        <begin position="188"/>
        <end position="311"/>
    </location>
</feature>
<dbReference type="AlphaFoldDB" id="D8S2L1"/>
<gene>
    <name evidence="2" type="ORF">SELMODRAFT_417247</name>
</gene>
<feature type="compositionally biased region" description="Low complexity" evidence="1">
    <location>
        <begin position="1"/>
        <end position="59"/>
    </location>
</feature>
<dbReference type="PANTHER" id="PTHR37173:SF1">
    <property type="entry name" value="PROLINE-RICH FAMILY PROTEIN"/>
    <property type="match status" value="1"/>
</dbReference>
<evidence type="ECO:0000313" key="2">
    <source>
        <dbReference type="EMBL" id="EFJ21477.1"/>
    </source>
</evidence>
<sequence>MESSGGAVAVVSGSTTSSASISSSCVTADPDCAPPAAMARVLSSSESNAPAAAEIAPNSNGGGGEATNSSSQAAAVPVPAASTMAAPPPLVLPVAQQRQPHIPQQQRIVCVPNQQAPYPHAPPSSSQGRAAKGAAVVVRHMTTAPPTTSQASGAAAAPGQFLHLQKFQQQRPYATAFFSQAQMAAAAAGGSHHLRQPHPILPMPAMQPGGATTPRPPQPAASKSQQGTQVQRIPHPVSSPRYVNAGQAAGGVMSASASPQPHKLQGVHHFRVGGASNGSVLGKSPSWLPPTGQGGGSSSMTPGESHGRDRPDALSVIINDRKVRLVSEADKSSLYSLCRRWVRNDVPRKDQMGCWDCVVPLPRPLSAAEVERVEPSEEDGDVPDEVMKSDFPVEKLSTGELLEQHISHFKNVRKRYASAWLYVF</sequence>
<dbReference type="OrthoDB" id="1735564at2759"/>
<dbReference type="Proteomes" id="UP000001514">
    <property type="component" value="Unassembled WGS sequence"/>
</dbReference>
<dbReference type="EMBL" id="GL377599">
    <property type="protein sequence ID" value="EFJ21477.1"/>
    <property type="molecule type" value="Genomic_DNA"/>
</dbReference>
<dbReference type="PANTHER" id="PTHR37173">
    <property type="entry name" value="HYDROXYPROLINE-RICH GLYCOPROTEIN FAMILY PROTEIN"/>
    <property type="match status" value="1"/>
</dbReference>
<dbReference type="KEGG" id="smo:SELMODRAFT_417247"/>
<feature type="compositionally biased region" description="Polar residues" evidence="1">
    <location>
        <begin position="221"/>
        <end position="231"/>
    </location>
</feature>
<protein>
    <submittedName>
        <fullName evidence="2">Uncharacterized protein</fullName>
    </submittedName>
</protein>
<dbReference type="FunCoup" id="D8S2L1">
    <property type="interactions" value="891"/>
</dbReference>
<dbReference type="STRING" id="88036.D8S2L1"/>
<evidence type="ECO:0000313" key="3">
    <source>
        <dbReference type="Proteomes" id="UP000001514"/>
    </source>
</evidence>
<accession>D8S2L1</accession>
<organism evidence="3">
    <name type="scientific">Selaginella moellendorffii</name>
    <name type="common">Spikemoss</name>
    <dbReference type="NCBI Taxonomy" id="88036"/>
    <lineage>
        <taxon>Eukaryota</taxon>
        <taxon>Viridiplantae</taxon>
        <taxon>Streptophyta</taxon>
        <taxon>Embryophyta</taxon>
        <taxon>Tracheophyta</taxon>
        <taxon>Lycopodiopsida</taxon>
        <taxon>Selaginellales</taxon>
        <taxon>Selaginellaceae</taxon>
        <taxon>Selaginella</taxon>
    </lineage>
</organism>
<dbReference type="Gramene" id="EFJ21477">
    <property type="protein sequence ID" value="EFJ21477"/>
    <property type="gene ID" value="SELMODRAFT_417247"/>
</dbReference>
<name>D8S2L1_SELML</name>